<dbReference type="PROSITE" id="PS00175">
    <property type="entry name" value="PG_MUTASE"/>
    <property type="match status" value="1"/>
</dbReference>
<dbReference type="InterPro" id="IPR001345">
    <property type="entry name" value="PG/BPGM_mutase_AS"/>
</dbReference>
<evidence type="ECO:0000256" key="1">
    <source>
        <dbReference type="ARBA" id="ARBA00023152"/>
    </source>
</evidence>
<organism evidence="3 4">
    <name type="scientific">Alkaliphilus flagellatus</name>
    <dbReference type="NCBI Taxonomy" id="2841507"/>
    <lineage>
        <taxon>Bacteria</taxon>
        <taxon>Bacillati</taxon>
        <taxon>Bacillota</taxon>
        <taxon>Clostridia</taxon>
        <taxon>Peptostreptococcales</taxon>
        <taxon>Natronincolaceae</taxon>
        <taxon>Alkaliphilus</taxon>
    </lineage>
</organism>
<dbReference type="PIRSF" id="PIRSF000709">
    <property type="entry name" value="6PFK_2-Ptase"/>
    <property type="match status" value="1"/>
</dbReference>
<dbReference type="SMART" id="SM00855">
    <property type="entry name" value="PGAM"/>
    <property type="match status" value="1"/>
</dbReference>
<dbReference type="Pfam" id="PF00300">
    <property type="entry name" value="His_Phos_1"/>
    <property type="match status" value="1"/>
</dbReference>
<dbReference type="InterPro" id="IPR050275">
    <property type="entry name" value="PGM_Phosphatase"/>
</dbReference>
<accession>A0ABS6G4U4</accession>
<keyword evidence="2" id="KW-0413">Isomerase</keyword>
<name>A0ABS6G4U4_9FIRM</name>
<dbReference type="Proteomes" id="UP000779508">
    <property type="component" value="Unassembled WGS sequence"/>
</dbReference>
<dbReference type="EMBL" id="JAHLQK010000005">
    <property type="protein sequence ID" value="MBU5677513.1"/>
    <property type="molecule type" value="Genomic_DNA"/>
</dbReference>
<dbReference type="InterPro" id="IPR013078">
    <property type="entry name" value="His_Pase_superF_clade-1"/>
</dbReference>
<proteinExistence type="predicted"/>
<evidence type="ECO:0000313" key="4">
    <source>
        <dbReference type="Proteomes" id="UP000779508"/>
    </source>
</evidence>
<keyword evidence="4" id="KW-1185">Reference proteome</keyword>
<dbReference type="PANTHER" id="PTHR48100">
    <property type="entry name" value="BROAD-SPECIFICITY PHOSPHATASE YOR283W-RELATED"/>
    <property type="match status" value="1"/>
</dbReference>
<evidence type="ECO:0000313" key="3">
    <source>
        <dbReference type="EMBL" id="MBU5677513.1"/>
    </source>
</evidence>
<dbReference type="PANTHER" id="PTHR48100:SF1">
    <property type="entry name" value="HISTIDINE PHOSPHATASE FAMILY PROTEIN-RELATED"/>
    <property type="match status" value="1"/>
</dbReference>
<gene>
    <name evidence="3" type="ORF">KQI88_13905</name>
</gene>
<evidence type="ECO:0000256" key="2">
    <source>
        <dbReference type="ARBA" id="ARBA00023235"/>
    </source>
</evidence>
<sequence>MKRLYLVRHGQTSWNLEGRTQGNKDSNLTPLGLEQAELLGQGLSKVQLDAIYCSPLKRAYSTAQIIANMQNLDCILDNRLMEMSFGEWEGLTHAEIEQNYPEDFKSWRKEPHIAKIPKGETIEIAQKRMVEFVNDRIIKSNNNTFLIVSHGTTIRLLLLHLLSMDLMHYYKLKQDNCAINLIEFRHHGPVLLKYNDTCHLDIIIER</sequence>
<keyword evidence="1" id="KW-0324">Glycolysis</keyword>
<dbReference type="CDD" id="cd07067">
    <property type="entry name" value="HP_PGM_like"/>
    <property type="match status" value="1"/>
</dbReference>
<protein>
    <submittedName>
        <fullName evidence="3">Histidine phosphatase family protein</fullName>
    </submittedName>
</protein>
<comment type="caution">
    <text evidence="3">The sequence shown here is derived from an EMBL/GenBank/DDBJ whole genome shotgun (WGS) entry which is preliminary data.</text>
</comment>
<reference evidence="3 4" key="1">
    <citation type="submission" date="2021-06" db="EMBL/GenBank/DDBJ databases">
        <authorList>
            <person name="Sun Q."/>
            <person name="Li D."/>
        </authorList>
    </citation>
    <scope>NUCLEOTIDE SEQUENCE [LARGE SCALE GENOMIC DNA]</scope>
    <source>
        <strain evidence="3 4">MSJ-5</strain>
    </source>
</reference>